<evidence type="ECO:0000313" key="3">
    <source>
        <dbReference type="Proteomes" id="UP001151760"/>
    </source>
</evidence>
<dbReference type="Proteomes" id="UP001151760">
    <property type="component" value="Unassembled WGS sequence"/>
</dbReference>
<evidence type="ECO:0000256" key="1">
    <source>
        <dbReference type="SAM" id="MobiDB-lite"/>
    </source>
</evidence>
<evidence type="ECO:0000313" key="2">
    <source>
        <dbReference type="EMBL" id="GJS56444.1"/>
    </source>
</evidence>
<reference evidence="2" key="1">
    <citation type="journal article" date="2022" name="Int. J. Mol. Sci.">
        <title>Draft Genome of Tanacetum Coccineum: Genomic Comparison of Closely Related Tanacetum-Family Plants.</title>
        <authorList>
            <person name="Yamashiro T."/>
            <person name="Shiraishi A."/>
            <person name="Nakayama K."/>
            <person name="Satake H."/>
        </authorList>
    </citation>
    <scope>NUCLEOTIDE SEQUENCE</scope>
</reference>
<gene>
    <name evidence="2" type="ORF">Tco_0629806</name>
</gene>
<protein>
    <submittedName>
        <fullName evidence="2">Uncharacterized protein</fullName>
    </submittedName>
</protein>
<dbReference type="EMBL" id="BQNB010008936">
    <property type="protein sequence ID" value="GJS56444.1"/>
    <property type="molecule type" value="Genomic_DNA"/>
</dbReference>
<keyword evidence="3" id="KW-1185">Reference proteome</keyword>
<name>A0ABQ4WU54_9ASTR</name>
<organism evidence="2 3">
    <name type="scientific">Tanacetum coccineum</name>
    <dbReference type="NCBI Taxonomy" id="301880"/>
    <lineage>
        <taxon>Eukaryota</taxon>
        <taxon>Viridiplantae</taxon>
        <taxon>Streptophyta</taxon>
        <taxon>Embryophyta</taxon>
        <taxon>Tracheophyta</taxon>
        <taxon>Spermatophyta</taxon>
        <taxon>Magnoliopsida</taxon>
        <taxon>eudicotyledons</taxon>
        <taxon>Gunneridae</taxon>
        <taxon>Pentapetalae</taxon>
        <taxon>asterids</taxon>
        <taxon>campanulids</taxon>
        <taxon>Asterales</taxon>
        <taxon>Asteraceae</taxon>
        <taxon>Asteroideae</taxon>
        <taxon>Anthemideae</taxon>
        <taxon>Anthemidinae</taxon>
        <taxon>Tanacetum</taxon>
    </lineage>
</organism>
<accession>A0ABQ4WU54</accession>
<feature type="compositionally biased region" description="Polar residues" evidence="1">
    <location>
        <begin position="66"/>
        <end position="77"/>
    </location>
</feature>
<sequence length="83" mass="9016">MAQMEVMQDGLGRMFGNSDRVVENSNAEFIASQMDIRGSVGVVGGQFGNELSANTDMWNQRKRQRGQNTGNTGSSSHGMALDF</sequence>
<reference evidence="2" key="2">
    <citation type="submission" date="2022-01" db="EMBL/GenBank/DDBJ databases">
        <authorList>
            <person name="Yamashiro T."/>
            <person name="Shiraishi A."/>
            <person name="Satake H."/>
            <person name="Nakayama K."/>
        </authorList>
    </citation>
    <scope>NUCLEOTIDE SEQUENCE</scope>
</reference>
<proteinExistence type="predicted"/>
<feature type="region of interest" description="Disordered" evidence="1">
    <location>
        <begin position="54"/>
        <end position="83"/>
    </location>
</feature>
<comment type="caution">
    <text evidence="2">The sequence shown here is derived from an EMBL/GenBank/DDBJ whole genome shotgun (WGS) entry which is preliminary data.</text>
</comment>